<gene>
    <name evidence="2" type="ORF">TH606_02375</name>
</gene>
<name>A0A177E9E1_9BACT</name>
<dbReference type="AlphaFoldDB" id="A0A177E9E1"/>
<dbReference type="Pfam" id="PF00535">
    <property type="entry name" value="Glycos_transf_2"/>
    <property type="match status" value="1"/>
</dbReference>
<dbReference type="InterPro" id="IPR050834">
    <property type="entry name" value="Glycosyltransf_2"/>
</dbReference>
<dbReference type="OrthoDB" id="5291101at2"/>
<dbReference type="Gene3D" id="3.90.550.10">
    <property type="entry name" value="Spore Coat Polysaccharide Biosynthesis Protein SpsA, Chain A"/>
    <property type="match status" value="1"/>
</dbReference>
<evidence type="ECO:0000313" key="2">
    <source>
        <dbReference type="EMBL" id="OAG28326.1"/>
    </source>
</evidence>
<comment type="caution">
    <text evidence="2">The sequence shown here is derived from an EMBL/GenBank/DDBJ whole genome shotgun (WGS) entry which is preliminary data.</text>
</comment>
<dbReference type="SUPFAM" id="SSF53448">
    <property type="entry name" value="Nucleotide-diphospho-sugar transferases"/>
    <property type="match status" value="1"/>
</dbReference>
<feature type="domain" description="Glycosyltransferase 2-like" evidence="1">
    <location>
        <begin position="6"/>
        <end position="163"/>
    </location>
</feature>
<dbReference type="Proteomes" id="UP000076964">
    <property type="component" value="Unassembled WGS sequence"/>
</dbReference>
<sequence>MRPLVSVIIPTYNRKAFLKEAIESVLAQSFKNFELIVVDDGSTDDTPYLATRYHIRYVRKQKRQGVSAARNTGIRLAKGSFIAFLDSDDLWLPEKLAKQIVFFKKNPEAVAVQTEEIWIRRGKRVNPRQRHKKPSGYFFDRALELCLISPSGVMLKREVFDKIGLFDESFPACEDYELWLRLLARYPVFLINEPLVIKRGGHKDQLSSTPGLDYFRLKALAKIYKAPFLTPAMRLLVIKEAIRKGNIYRQGALKRGKLHQAREVEKIIEKMTKFPGLSPFSALSSS</sequence>
<keyword evidence="3" id="KW-1185">Reference proteome</keyword>
<evidence type="ECO:0000313" key="3">
    <source>
        <dbReference type="Proteomes" id="UP000076964"/>
    </source>
</evidence>
<dbReference type="PANTHER" id="PTHR43685">
    <property type="entry name" value="GLYCOSYLTRANSFERASE"/>
    <property type="match status" value="1"/>
</dbReference>
<dbReference type="PANTHER" id="PTHR43685:SF2">
    <property type="entry name" value="GLYCOSYLTRANSFERASE 2-LIKE DOMAIN-CONTAINING PROTEIN"/>
    <property type="match status" value="1"/>
</dbReference>
<dbReference type="InterPro" id="IPR001173">
    <property type="entry name" value="Glyco_trans_2-like"/>
</dbReference>
<organism evidence="2 3">
    <name type="scientific">Thermodesulfatator autotrophicus</name>
    <dbReference type="NCBI Taxonomy" id="1795632"/>
    <lineage>
        <taxon>Bacteria</taxon>
        <taxon>Pseudomonadati</taxon>
        <taxon>Thermodesulfobacteriota</taxon>
        <taxon>Thermodesulfobacteria</taxon>
        <taxon>Thermodesulfobacteriales</taxon>
        <taxon>Thermodesulfatatoraceae</taxon>
        <taxon>Thermodesulfatator</taxon>
    </lineage>
</organism>
<dbReference type="RefSeq" id="WP_068541094.1">
    <property type="nucleotide sequence ID" value="NZ_LSFI01000007.1"/>
</dbReference>
<protein>
    <submittedName>
        <fullName evidence="2">Glycosyl transferase</fullName>
    </submittedName>
</protein>
<proteinExistence type="predicted"/>
<dbReference type="EMBL" id="LSFI01000007">
    <property type="protein sequence ID" value="OAG28326.1"/>
    <property type="molecule type" value="Genomic_DNA"/>
</dbReference>
<dbReference type="STRING" id="1795632.TH606_02375"/>
<dbReference type="InterPro" id="IPR029044">
    <property type="entry name" value="Nucleotide-diphossugar_trans"/>
</dbReference>
<reference evidence="2 3" key="1">
    <citation type="submission" date="2016-02" db="EMBL/GenBank/DDBJ databases">
        <title>Draft genome sequence of Thermodesulfatator sp. S606.</title>
        <authorList>
            <person name="Lai Q."/>
            <person name="Cao J."/>
            <person name="Dupont S."/>
            <person name="Shao Z."/>
            <person name="Jebbar M."/>
            <person name="Alain K."/>
        </authorList>
    </citation>
    <scope>NUCLEOTIDE SEQUENCE [LARGE SCALE GENOMIC DNA]</scope>
    <source>
        <strain evidence="2 3">S606</strain>
    </source>
</reference>
<dbReference type="GO" id="GO:0016740">
    <property type="term" value="F:transferase activity"/>
    <property type="evidence" value="ECO:0007669"/>
    <property type="project" value="UniProtKB-KW"/>
</dbReference>
<accession>A0A177E9E1</accession>
<evidence type="ECO:0000259" key="1">
    <source>
        <dbReference type="Pfam" id="PF00535"/>
    </source>
</evidence>
<keyword evidence="2" id="KW-0808">Transferase</keyword>